<dbReference type="GO" id="GO:0015774">
    <property type="term" value="P:polysaccharide transport"/>
    <property type="evidence" value="ECO:0007669"/>
    <property type="project" value="TreeGrafter"/>
</dbReference>
<evidence type="ECO:0000256" key="1">
    <source>
        <dbReference type="ARBA" id="ARBA00004571"/>
    </source>
</evidence>
<evidence type="ECO:0000256" key="5">
    <source>
        <dbReference type="ARBA" id="ARBA00022692"/>
    </source>
</evidence>
<dbReference type="Gene3D" id="2.40.170.10">
    <property type="entry name" value="Porin, LamB type"/>
    <property type="match status" value="1"/>
</dbReference>
<dbReference type="GO" id="GO:0015288">
    <property type="term" value="F:porin activity"/>
    <property type="evidence" value="ECO:0007669"/>
    <property type="project" value="UniProtKB-KW"/>
</dbReference>
<protein>
    <submittedName>
        <fullName evidence="12">Carbohydrate porin</fullName>
    </submittedName>
</protein>
<dbReference type="AlphaFoldDB" id="A0A851GK12"/>
<evidence type="ECO:0000256" key="9">
    <source>
        <dbReference type="ARBA" id="ARBA00023237"/>
    </source>
</evidence>
<dbReference type="PROSITE" id="PS51257">
    <property type="entry name" value="PROKAR_LIPOPROTEIN"/>
    <property type="match status" value="1"/>
</dbReference>
<dbReference type="PANTHER" id="PTHR38762">
    <property type="entry name" value="CRYPTIC OUTER MEMBRANE PORIN BGLH-RELATED"/>
    <property type="match status" value="1"/>
</dbReference>
<dbReference type="GO" id="GO:0046930">
    <property type="term" value="C:pore complex"/>
    <property type="evidence" value="ECO:0007669"/>
    <property type="project" value="UniProtKB-KW"/>
</dbReference>
<keyword evidence="3" id="KW-0813">Transport</keyword>
<dbReference type="SUPFAM" id="SSF56935">
    <property type="entry name" value="Porins"/>
    <property type="match status" value="1"/>
</dbReference>
<evidence type="ECO:0000256" key="2">
    <source>
        <dbReference type="ARBA" id="ARBA00007055"/>
    </source>
</evidence>
<keyword evidence="5" id="KW-0812">Transmembrane</keyword>
<dbReference type="EMBL" id="JACBAZ010000021">
    <property type="protein sequence ID" value="NWK57676.1"/>
    <property type="molecule type" value="Genomic_DNA"/>
</dbReference>
<evidence type="ECO:0000256" key="4">
    <source>
        <dbReference type="ARBA" id="ARBA00022452"/>
    </source>
</evidence>
<dbReference type="Proteomes" id="UP000557872">
    <property type="component" value="Unassembled WGS sequence"/>
</dbReference>
<sequence length="525" mass="56972">MSNKSLFLPLGMLAAMACPLVAQEAGNDQAALIRQEIQQMRQEYEARIKQMETRIAELEQEQKAVASAPAAPAAAASQSVPPHSHIASSGSSSGGAKAGIASTDVVVPEGFKFEDVTKGFTFNGYFRAGYGVNSEGDTMEAFKAPGAGSKYRLGNEAETYVETDFGYTFPELDLSPGTEFAVHFMPAFVLANSRDDARSDISVRQAYGTAKGVWDAQPEAMFWAGQRYYDRFDVHMTDFYYLDMSGFGGGVEGIDLGIGKLAVAWFGGSIDDYSSDASEVLKETNNKNSLDIRLSDIDVPGGKGMVWLDLAHSDDLSRPNGNNVNVDSSTGAAVGLLYETDVICGGRSRTMVQYGVGAAGNFRSTQADYSFLSLPDDMDPALEVDPDDAWHFRLTQDIIYQPNESWGMQGTFVWDEVDVGSAADSRNSWISGGARAQYNLNDYFSLALEAGVDHVDTFDGVNGNLYKVTFAPQITPGRDVMSRPALRLFATYATWDDDLEGFVAPTSYGMDTDGFSFGVQVEAWW</sequence>
<dbReference type="PANTHER" id="PTHR38762:SF1">
    <property type="entry name" value="CRYPTIC OUTER MEMBRANE PORIN BGLH-RELATED"/>
    <property type="match status" value="1"/>
</dbReference>
<dbReference type="InterPro" id="IPR036998">
    <property type="entry name" value="Porin_LamB_sf"/>
</dbReference>
<keyword evidence="11" id="KW-0732">Signal</keyword>
<feature type="signal peptide" evidence="11">
    <location>
        <begin position="1"/>
        <end position="22"/>
    </location>
</feature>
<dbReference type="GO" id="GO:0006811">
    <property type="term" value="P:monoatomic ion transport"/>
    <property type="evidence" value="ECO:0007669"/>
    <property type="project" value="UniProtKB-KW"/>
</dbReference>
<keyword evidence="7" id="KW-0626">Porin</keyword>
<evidence type="ECO:0000256" key="10">
    <source>
        <dbReference type="SAM" id="MobiDB-lite"/>
    </source>
</evidence>
<dbReference type="GO" id="GO:0009279">
    <property type="term" value="C:cell outer membrane"/>
    <property type="evidence" value="ECO:0007669"/>
    <property type="project" value="UniProtKB-SubCell"/>
</dbReference>
<dbReference type="GO" id="GO:0015144">
    <property type="term" value="F:carbohydrate transmembrane transporter activity"/>
    <property type="evidence" value="ECO:0007669"/>
    <property type="project" value="TreeGrafter"/>
</dbReference>
<dbReference type="InterPro" id="IPR003192">
    <property type="entry name" value="Porin_LamB"/>
</dbReference>
<evidence type="ECO:0000256" key="11">
    <source>
        <dbReference type="SAM" id="SignalP"/>
    </source>
</evidence>
<organism evidence="12 13">
    <name type="scientific">Oceaniferula marina</name>
    <dbReference type="NCBI Taxonomy" id="2748318"/>
    <lineage>
        <taxon>Bacteria</taxon>
        <taxon>Pseudomonadati</taxon>
        <taxon>Verrucomicrobiota</taxon>
        <taxon>Verrucomicrobiia</taxon>
        <taxon>Verrucomicrobiales</taxon>
        <taxon>Verrucomicrobiaceae</taxon>
        <taxon>Oceaniferula</taxon>
    </lineage>
</organism>
<evidence type="ECO:0000313" key="13">
    <source>
        <dbReference type="Proteomes" id="UP000557872"/>
    </source>
</evidence>
<dbReference type="InterPro" id="IPR050286">
    <property type="entry name" value="G_neg_Bact_CarbUptk_Porin"/>
</dbReference>
<evidence type="ECO:0000256" key="3">
    <source>
        <dbReference type="ARBA" id="ARBA00022448"/>
    </source>
</evidence>
<dbReference type="RefSeq" id="WP_178935022.1">
    <property type="nucleotide sequence ID" value="NZ_JACBAZ010000021.1"/>
</dbReference>
<accession>A0A851GK12</accession>
<evidence type="ECO:0000256" key="6">
    <source>
        <dbReference type="ARBA" id="ARBA00023065"/>
    </source>
</evidence>
<evidence type="ECO:0000256" key="7">
    <source>
        <dbReference type="ARBA" id="ARBA00023114"/>
    </source>
</evidence>
<feature type="compositionally biased region" description="Low complexity" evidence="10">
    <location>
        <begin position="67"/>
        <end position="91"/>
    </location>
</feature>
<keyword evidence="6" id="KW-0406">Ion transport</keyword>
<keyword evidence="4" id="KW-1134">Transmembrane beta strand</keyword>
<comment type="similarity">
    <text evidence="2">Belongs to the porin LamB (TC 1.B.3) family.</text>
</comment>
<keyword evidence="13" id="KW-1185">Reference proteome</keyword>
<evidence type="ECO:0000256" key="8">
    <source>
        <dbReference type="ARBA" id="ARBA00023136"/>
    </source>
</evidence>
<keyword evidence="9" id="KW-0998">Cell outer membrane</keyword>
<dbReference type="Pfam" id="PF02264">
    <property type="entry name" value="LamB"/>
    <property type="match status" value="1"/>
</dbReference>
<evidence type="ECO:0000313" key="12">
    <source>
        <dbReference type="EMBL" id="NWK57676.1"/>
    </source>
</evidence>
<name>A0A851GK12_9BACT</name>
<feature type="chain" id="PRO_5032298235" evidence="11">
    <location>
        <begin position="23"/>
        <end position="525"/>
    </location>
</feature>
<comment type="caution">
    <text evidence="12">The sequence shown here is derived from an EMBL/GenBank/DDBJ whole genome shotgun (WGS) entry which is preliminary data.</text>
</comment>
<feature type="region of interest" description="Disordered" evidence="10">
    <location>
        <begin position="67"/>
        <end position="95"/>
    </location>
</feature>
<gene>
    <name evidence="12" type="ORF">HW115_18810</name>
</gene>
<comment type="subcellular location">
    <subcellularLocation>
        <location evidence="1">Cell outer membrane</location>
        <topology evidence="1">Multi-pass membrane protein</topology>
    </subcellularLocation>
</comment>
<keyword evidence="8" id="KW-0472">Membrane</keyword>
<reference evidence="12 13" key="1">
    <citation type="submission" date="2020-07" db="EMBL/GenBank/DDBJ databases">
        <title>Roseicoccus Jingziensis gen. nov., sp. nov., isolated from coastal seawater.</title>
        <authorList>
            <person name="Feng X."/>
        </authorList>
    </citation>
    <scope>NUCLEOTIDE SEQUENCE [LARGE SCALE GENOMIC DNA]</scope>
    <source>
        <strain evidence="12 13">N1E253</strain>
    </source>
</reference>
<proteinExistence type="inferred from homology"/>